<gene>
    <name evidence="4" type="ORF">ANCCAN_07279</name>
</gene>
<protein>
    <submittedName>
        <fullName evidence="4">Piwi domain protein</fullName>
    </submittedName>
</protein>
<keyword evidence="5" id="KW-1185">Reference proteome</keyword>
<dbReference type="Gene3D" id="3.40.50.2300">
    <property type="match status" value="1"/>
</dbReference>
<dbReference type="Gene3D" id="2.170.260.10">
    <property type="entry name" value="paz domain"/>
    <property type="match status" value="1"/>
</dbReference>
<dbReference type="Proteomes" id="UP000252519">
    <property type="component" value="Unassembled WGS sequence"/>
</dbReference>
<dbReference type="Pfam" id="PF02170">
    <property type="entry name" value="PAZ"/>
    <property type="match status" value="1"/>
</dbReference>
<dbReference type="InterPro" id="IPR036085">
    <property type="entry name" value="PAZ_dom_sf"/>
</dbReference>
<dbReference type="Pfam" id="PF02171">
    <property type="entry name" value="Piwi"/>
    <property type="match status" value="1"/>
</dbReference>
<evidence type="ECO:0000313" key="4">
    <source>
        <dbReference type="EMBL" id="RCN46651.1"/>
    </source>
</evidence>
<dbReference type="InterPro" id="IPR003100">
    <property type="entry name" value="PAZ_dom"/>
</dbReference>
<organism evidence="4 5">
    <name type="scientific">Ancylostoma caninum</name>
    <name type="common">Dog hookworm</name>
    <dbReference type="NCBI Taxonomy" id="29170"/>
    <lineage>
        <taxon>Eukaryota</taxon>
        <taxon>Metazoa</taxon>
        <taxon>Ecdysozoa</taxon>
        <taxon>Nematoda</taxon>
        <taxon>Chromadorea</taxon>
        <taxon>Rhabditida</taxon>
        <taxon>Rhabditina</taxon>
        <taxon>Rhabditomorpha</taxon>
        <taxon>Strongyloidea</taxon>
        <taxon>Ancylostomatidae</taxon>
        <taxon>Ancylostomatinae</taxon>
        <taxon>Ancylostoma</taxon>
    </lineage>
</organism>
<dbReference type="PROSITE" id="PS50822">
    <property type="entry name" value="PIWI"/>
    <property type="match status" value="1"/>
</dbReference>
<dbReference type="CDD" id="cd04658">
    <property type="entry name" value="Piwi_piwi-like_Euk"/>
    <property type="match status" value="1"/>
</dbReference>
<dbReference type="InterPro" id="IPR012337">
    <property type="entry name" value="RNaseH-like_sf"/>
</dbReference>
<evidence type="ECO:0000259" key="3">
    <source>
        <dbReference type="PROSITE" id="PS50822"/>
    </source>
</evidence>
<feature type="domain" description="Piwi" evidence="3">
    <location>
        <begin position="461"/>
        <end position="739"/>
    </location>
</feature>
<name>A0A368GQK0_ANCCA</name>
<feature type="domain" description="PAZ" evidence="2">
    <location>
        <begin position="178"/>
        <end position="291"/>
    </location>
</feature>
<evidence type="ECO:0000256" key="1">
    <source>
        <dbReference type="RuleBase" id="RU361178"/>
    </source>
</evidence>
<dbReference type="STRING" id="29170.A0A368GQK0"/>
<dbReference type="Gene3D" id="3.30.420.10">
    <property type="entry name" value="Ribonuclease H-like superfamily/Ribonuclease H"/>
    <property type="match status" value="1"/>
</dbReference>
<dbReference type="Pfam" id="PF23278">
    <property type="entry name" value="Piwi_N"/>
    <property type="match status" value="1"/>
</dbReference>
<dbReference type="SUPFAM" id="SSF101690">
    <property type="entry name" value="PAZ domain"/>
    <property type="match status" value="1"/>
</dbReference>
<dbReference type="EMBL" id="JOJR01000075">
    <property type="protein sequence ID" value="RCN46651.1"/>
    <property type="molecule type" value="Genomic_DNA"/>
</dbReference>
<dbReference type="InterPro" id="IPR003165">
    <property type="entry name" value="Piwi"/>
</dbReference>
<dbReference type="SMART" id="SM00950">
    <property type="entry name" value="Piwi"/>
    <property type="match status" value="1"/>
</dbReference>
<dbReference type="OrthoDB" id="445936at2759"/>
<dbReference type="PANTHER" id="PTHR22891">
    <property type="entry name" value="EUKARYOTIC TRANSLATION INITIATION FACTOR 2C"/>
    <property type="match status" value="1"/>
</dbReference>
<dbReference type="SMART" id="SM00949">
    <property type="entry name" value="PAZ"/>
    <property type="match status" value="1"/>
</dbReference>
<dbReference type="PROSITE" id="PS50821">
    <property type="entry name" value="PAZ"/>
    <property type="match status" value="1"/>
</dbReference>
<comment type="caution">
    <text evidence="4">The sequence shown here is derived from an EMBL/GenBank/DDBJ whole genome shotgun (WGS) entry which is preliminary data.</text>
</comment>
<feature type="non-terminal residue" evidence="4">
    <location>
        <position position="1"/>
    </location>
</feature>
<dbReference type="AlphaFoldDB" id="A0A368GQK0"/>
<dbReference type="InterPro" id="IPR036397">
    <property type="entry name" value="RNaseH_sf"/>
</dbReference>
<accession>A0A368GQK0</accession>
<evidence type="ECO:0000313" key="5">
    <source>
        <dbReference type="Proteomes" id="UP000252519"/>
    </source>
</evidence>
<proteinExistence type="inferred from homology"/>
<dbReference type="SUPFAM" id="SSF53098">
    <property type="entry name" value="Ribonuclease H-like"/>
    <property type="match status" value="1"/>
</dbReference>
<reference evidence="4 5" key="1">
    <citation type="submission" date="2014-10" db="EMBL/GenBank/DDBJ databases">
        <title>Draft genome of the hookworm Ancylostoma caninum.</title>
        <authorList>
            <person name="Mitreva M."/>
        </authorList>
    </citation>
    <scope>NUCLEOTIDE SEQUENCE [LARGE SCALE GENOMIC DNA]</scope>
    <source>
        <strain evidence="4 5">Baltimore</strain>
    </source>
</reference>
<evidence type="ECO:0000259" key="2">
    <source>
        <dbReference type="PROSITE" id="PS50821"/>
    </source>
</evidence>
<dbReference type="CDD" id="cd02845">
    <property type="entry name" value="PAZ_piwi_like"/>
    <property type="match status" value="1"/>
</dbReference>
<dbReference type="GO" id="GO:0003723">
    <property type="term" value="F:RNA binding"/>
    <property type="evidence" value="ECO:0007669"/>
    <property type="project" value="InterPro"/>
</dbReference>
<sequence>VILGTSGRPIQLVANFVPLTQKPDLFCTQYHVEFDPQLESKAFRHQILKQEQIQEQIGTAFIFDGMILYIVSDRNFDGVYPAVHPLTKENVTVRLRASVRFAQNDPQTINCYNIVIRSCLDIVGLKRLGRNHFDEEEKAVLRDYAMEVWPGFETAVRQYEDQLMLCIENRFKMIRTQSVWEIMCYEYERVKGDEARFHTVLEESLVGETVFARYNNKMYRISSISYDMSPESTFTLLDGTDTSLRGYFQRQYDLEVKADRQPVLISEGKPKQPGEAPQLAYLLPELVYPTGLTDSMRRDFRHMRELSNHTRLDPEKRRRTTEKLLDKIIGNEKCCSLMRNWGISLHNKLVNFESRELEPEKLFGHNPGGYTGQRAEWAKYVKNNGNFRGVCLQNWVVIAPNSNDGERLSRDFISEVEYICAAMQVQYGHPMLQFCRESSANGYCNAVRDAIARAGNQSIHMMVLILADDSKTRYDMLKSWLCTETNIPSQFIQLSTLRGRPQDRGRNRNFGSIVLKIVLQMNCKMGGALWKVAIPLKRAMIVGYDLYHDSTLRGKTIGACVSTLDQDYTQFYSQTRPHENPTELGTNLGFFIRKALYQYYTNNNRTLPEKIFLYRDGVGDGQIPYVKDQEVVLVQQACAEAVQRAEGVGKDFKIKLAFIIVTKKVNMRIFKGNPNSTLTNPDPGTVVDSVVTRPERYDFYLVPQYVNQGTVTPVCYNVIYDDTELSPDKHHKAAGFQTLPPLLQLARNSACASPVSVCSQTSVLGRPVDPPRSEPGFAC</sequence>
<comment type="similarity">
    <text evidence="1">Belongs to the argonaute family.</text>
</comment>